<evidence type="ECO:0000313" key="2">
    <source>
        <dbReference type="EMBL" id="GKV23725.1"/>
    </source>
</evidence>
<reference evidence="2 3" key="1">
    <citation type="journal article" date="2021" name="Commun. Biol.">
        <title>The genome of Shorea leprosula (Dipterocarpaceae) highlights the ecological relevance of drought in aseasonal tropical rainforests.</title>
        <authorList>
            <person name="Ng K.K.S."/>
            <person name="Kobayashi M.J."/>
            <person name="Fawcett J.A."/>
            <person name="Hatakeyama M."/>
            <person name="Paape T."/>
            <person name="Ng C.H."/>
            <person name="Ang C.C."/>
            <person name="Tnah L.H."/>
            <person name="Lee C.T."/>
            <person name="Nishiyama T."/>
            <person name="Sese J."/>
            <person name="O'Brien M.J."/>
            <person name="Copetti D."/>
            <person name="Mohd Noor M.I."/>
            <person name="Ong R.C."/>
            <person name="Putra M."/>
            <person name="Sireger I.Z."/>
            <person name="Indrioko S."/>
            <person name="Kosugi Y."/>
            <person name="Izuno A."/>
            <person name="Isagi Y."/>
            <person name="Lee S.L."/>
            <person name="Shimizu K.K."/>
        </authorList>
    </citation>
    <scope>NUCLEOTIDE SEQUENCE [LARGE SCALE GENOMIC DNA]</scope>
    <source>
        <strain evidence="2">214</strain>
    </source>
</reference>
<feature type="region of interest" description="Disordered" evidence="1">
    <location>
        <begin position="78"/>
        <end position="103"/>
    </location>
</feature>
<name>A0AAV5KGK7_9ROSI</name>
<dbReference type="AlphaFoldDB" id="A0AAV5KGK7"/>
<dbReference type="EMBL" id="BPVZ01000064">
    <property type="protein sequence ID" value="GKV23725.1"/>
    <property type="molecule type" value="Genomic_DNA"/>
</dbReference>
<proteinExistence type="predicted"/>
<protein>
    <submittedName>
        <fullName evidence="2">Uncharacterized protein</fullName>
    </submittedName>
</protein>
<gene>
    <name evidence="2" type="ORF">SLEP1_g33427</name>
</gene>
<sequence>MVEIFSMDVKEPHTAKRKLKLPNRSKINEVPQNQVFRVSDNGKTWNCHIESSTATGQHHLHVEPWNDFESRIKGRTISLRKEDRSDPEDPSDPNATPYKFEIQ</sequence>
<evidence type="ECO:0000256" key="1">
    <source>
        <dbReference type="SAM" id="MobiDB-lite"/>
    </source>
</evidence>
<dbReference type="Proteomes" id="UP001054252">
    <property type="component" value="Unassembled WGS sequence"/>
</dbReference>
<keyword evidence="3" id="KW-1185">Reference proteome</keyword>
<accession>A0AAV5KGK7</accession>
<comment type="caution">
    <text evidence="2">The sequence shown here is derived from an EMBL/GenBank/DDBJ whole genome shotgun (WGS) entry which is preliminary data.</text>
</comment>
<organism evidence="2 3">
    <name type="scientific">Rubroshorea leprosula</name>
    <dbReference type="NCBI Taxonomy" id="152421"/>
    <lineage>
        <taxon>Eukaryota</taxon>
        <taxon>Viridiplantae</taxon>
        <taxon>Streptophyta</taxon>
        <taxon>Embryophyta</taxon>
        <taxon>Tracheophyta</taxon>
        <taxon>Spermatophyta</taxon>
        <taxon>Magnoliopsida</taxon>
        <taxon>eudicotyledons</taxon>
        <taxon>Gunneridae</taxon>
        <taxon>Pentapetalae</taxon>
        <taxon>rosids</taxon>
        <taxon>malvids</taxon>
        <taxon>Malvales</taxon>
        <taxon>Dipterocarpaceae</taxon>
        <taxon>Rubroshorea</taxon>
    </lineage>
</organism>
<evidence type="ECO:0000313" key="3">
    <source>
        <dbReference type="Proteomes" id="UP001054252"/>
    </source>
</evidence>